<keyword evidence="6" id="KW-0560">Oxidoreductase</keyword>
<evidence type="ECO:0000256" key="3">
    <source>
        <dbReference type="ARBA" id="ARBA00022630"/>
    </source>
</evidence>
<dbReference type="InterPro" id="IPR016166">
    <property type="entry name" value="FAD-bd_PCMH"/>
</dbReference>
<evidence type="ECO:0000256" key="2">
    <source>
        <dbReference type="ARBA" id="ARBA00008000"/>
    </source>
</evidence>
<dbReference type="InterPro" id="IPR016171">
    <property type="entry name" value="Vanillyl_alc_oxidase_C-sub2"/>
</dbReference>
<dbReference type="Pfam" id="PF02913">
    <property type="entry name" value="FAD-oxidase_C"/>
    <property type="match status" value="1"/>
</dbReference>
<dbReference type="InterPro" id="IPR051264">
    <property type="entry name" value="FAD-oxidored/transferase_4"/>
</dbReference>
<dbReference type="GO" id="GO:0022904">
    <property type="term" value="P:respiratory electron transport chain"/>
    <property type="evidence" value="ECO:0007669"/>
    <property type="project" value="TreeGrafter"/>
</dbReference>
<dbReference type="SUPFAM" id="SSF56176">
    <property type="entry name" value="FAD-binding/transporter-associated domain-like"/>
    <property type="match status" value="1"/>
</dbReference>
<proteinExistence type="inferred from homology"/>
<dbReference type="EMBL" id="FXZK01000009">
    <property type="protein sequence ID" value="SMY09329.1"/>
    <property type="molecule type" value="Genomic_DNA"/>
</dbReference>
<name>A0A238LI19_9RHOB</name>
<dbReference type="Gene3D" id="1.10.45.10">
    <property type="entry name" value="Vanillyl-alcohol Oxidase, Chain A, domain 4"/>
    <property type="match status" value="1"/>
</dbReference>
<dbReference type="AlphaFoldDB" id="A0A238LI19"/>
<dbReference type="Pfam" id="PF01565">
    <property type="entry name" value="FAD_binding_4"/>
    <property type="match status" value="1"/>
</dbReference>
<keyword evidence="7" id="KW-1185">Reference proteome</keyword>
<evidence type="ECO:0000256" key="1">
    <source>
        <dbReference type="ARBA" id="ARBA00001974"/>
    </source>
</evidence>
<dbReference type="PROSITE" id="PS51387">
    <property type="entry name" value="FAD_PCMH"/>
    <property type="match status" value="1"/>
</dbReference>
<gene>
    <name evidence="6" type="ORF">LOM8899_03494</name>
</gene>
<accession>A0A238LI19</accession>
<keyword evidence="4" id="KW-0274">FAD</keyword>
<dbReference type="InterPro" id="IPR036318">
    <property type="entry name" value="FAD-bd_PCMH-like_sf"/>
</dbReference>
<keyword evidence="3" id="KW-0285">Flavoprotein</keyword>
<dbReference type="Gene3D" id="3.30.43.10">
    <property type="entry name" value="Uridine Diphospho-n-acetylenolpyruvylglucosamine Reductase, domain 2"/>
    <property type="match status" value="1"/>
</dbReference>
<dbReference type="PANTHER" id="PTHR43716:SF2">
    <property type="entry name" value="BLL6224 PROTEIN"/>
    <property type="match status" value="1"/>
</dbReference>
<dbReference type="EC" id="1.-.-.-" evidence="6"/>
<dbReference type="PANTHER" id="PTHR43716">
    <property type="entry name" value="D-2-HYDROXYGLUTARATE DEHYDROGENASE, MITOCHONDRIAL"/>
    <property type="match status" value="1"/>
</dbReference>
<comment type="similarity">
    <text evidence="2">Belongs to the FAD-binding oxidoreductase/transferase type 4 family.</text>
</comment>
<reference evidence="6 7" key="1">
    <citation type="submission" date="2017-05" db="EMBL/GenBank/DDBJ databases">
        <authorList>
            <person name="Song R."/>
            <person name="Chenine A.L."/>
            <person name="Ruprecht R.M."/>
        </authorList>
    </citation>
    <scope>NUCLEOTIDE SEQUENCE [LARGE SCALE GENOMIC DNA]</scope>
    <source>
        <strain evidence="6 7">CECT 8899</strain>
    </source>
</reference>
<dbReference type="GO" id="GO:0016491">
    <property type="term" value="F:oxidoreductase activity"/>
    <property type="evidence" value="ECO:0007669"/>
    <property type="project" value="UniProtKB-KW"/>
</dbReference>
<evidence type="ECO:0000256" key="4">
    <source>
        <dbReference type="ARBA" id="ARBA00022827"/>
    </source>
</evidence>
<dbReference type="InterPro" id="IPR016164">
    <property type="entry name" value="FAD-linked_Oxase-like_C"/>
</dbReference>
<dbReference type="Proteomes" id="UP000201613">
    <property type="component" value="Unassembled WGS sequence"/>
</dbReference>
<feature type="domain" description="FAD-binding PCMH-type" evidence="5">
    <location>
        <begin position="50"/>
        <end position="231"/>
    </location>
</feature>
<dbReference type="FunFam" id="1.10.45.10:FF:000001">
    <property type="entry name" value="D-lactate dehydrogenase mitochondrial"/>
    <property type="match status" value="1"/>
</dbReference>
<evidence type="ECO:0000313" key="7">
    <source>
        <dbReference type="Proteomes" id="UP000201613"/>
    </source>
</evidence>
<dbReference type="SUPFAM" id="SSF55103">
    <property type="entry name" value="FAD-linked oxidases, C-terminal domain"/>
    <property type="match status" value="1"/>
</dbReference>
<evidence type="ECO:0000259" key="5">
    <source>
        <dbReference type="PROSITE" id="PS51387"/>
    </source>
</evidence>
<dbReference type="InterPro" id="IPR016169">
    <property type="entry name" value="FAD-bd_PCMH_sub2"/>
</dbReference>
<dbReference type="InterPro" id="IPR016167">
    <property type="entry name" value="FAD-bd_PCMH_sub1"/>
</dbReference>
<dbReference type="Gene3D" id="3.30.70.2190">
    <property type="match status" value="1"/>
</dbReference>
<dbReference type="InterPro" id="IPR004113">
    <property type="entry name" value="FAD-bd_oxidored_4_C"/>
</dbReference>
<dbReference type="InterPro" id="IPR006094">
    <property type="entry name" value="Oxid_FAD_bind_N"/>
</dbReference>
<protein>
    <submittedName>
        <fullName evidence="6">Putative FAD-linked oxidoreductase</fullName>
        <ecNumber evidence="6">1.-.-.-</ecNumber>
    </submittedName>
</protein>
<dbReference type="OrthoDB" id="9811557at2"/>
<evidence type="ECO:0000313" key="6">
    <source>
        <dbReference type="EMBL" id="SMY09329.1"/>
    </source>
</evidence>
<dbReference type="GO" id="GO:0071949">
    <property type="term" value="F:FAD binding"/>
    <property type="evidence" value="ECO:0007669"/>
    <property type="project" value="InterPro"/>
</dbReference>
<comment type="cofactor">
    <cofactor evidence="1">
        <name>FAD</name>
        <dbReference type="ChEBI" id="CHEBI:57692"/>
    </cofactor>
</comment>
<dbReference type="RefSeq" id="WP_093993520.1">
    <property type="nucleotide sequence ID" value="NZ_FXZK01000009.1"/>
</dbReference>
<sequence>MTSGGSASLASVQELETRFLKACVDALGADRFVTGAVDKQPYLTDWTGEFTGDAIAIARPRRTEEVAALVKLCVEYGVQIVPQSGRTGLAGGAIPIGSGPSLVISLERMNAIRSIDSSSRTAVVEAGVILEVLHDAVLKHDLVFPLTFGAKGSCMIGGALATNAGGSNVVKYGTTRELCLGIEAVLPDGSVINGMTGLRKDNTGLDLKDLLVGAEGTLGIITAAVLKLAPRPTARATGFLALGSLDEALDTLNAIQDRTGGAVEAYEYMPQPMLDAICRAFPQTSLPLTGDVGTGILFEVASTRPSDAEMMDEGGTRLESELLAELEAQMENGAVLDAVIASSERQRDDLWRMRESVLESIQHAGPYYTFDLSLPLGRVAEFVAKMDVAAKDLGFAPLVIGHLGDGNLHYALSAAEGVDFHDLSLDAAKAAAFDLLADLHGSFSAEHGIGQSKLGLMDGMKEPAQLAAMRRIKQALDPQNLMNPGKLIPGVEARP</sequence>
<organism evidence="6 7">
    <name type="scientific">Flavimaricola marinus</name>
    <dbReference type="NCBI Taxonomy" id="1819565"/>
    <lineage>
        <taxon>Bacteria</taxon>
        <taxon>Pseudomonadati</taxon>
        <taxon>Pseudomonadota</taxon>
        <taxon>Alphaproteobacteria</taxon>
        <taxon>Rhodobacterales</taxon>
        <taxon>Paracoccaceae</taxon>
        <taxon>Flavimaricola</taxon>
    </lineage>
</organism>
<dbReference type="Gene3D" id="3.30.70.2740">
    <property type="match status" value="1"/>
</dbReference>
<dbReference type="Gene3D" id="3.30.465.10">
    <property type="match status" value="1"/>
</dbReference>